<dbReference type="GO" id="GO:0015920">
    <property type="term" value="P:lipopolysaccharide transport"/>
    <property type="evidence" value="ECO:0007669"/>
    <property type="project" value="UniProtKB-UniRule"/>
</dbReference>
<sequence precursor="true">MMKKYKVLLLTLFMSNSALALESDFKENVVVNSKRQEVFIKENRVIFYDSVVVTQGTILINADKLTVLSSGEKGTEVMIATGSPATFYQELDDGKKIKAESDEIRYELGKKRLTLSKNARLRQADSEVKSDKIIYQIDKQEMIAESGKHESDRVITIFTPEDNKTN</sequence>
<dbReference type="EMBL" id="FPLD01000066">
    <property type="protein sequence ID" value="SGZ02354.1"/>
    <property type="molecule type" value="Genomic_DNA"/>
</dbReference>
<keyword evidence="8" id="KW-1185">Reference proteome</keyword>
<dbReference type="Pfam" id="PF03968">
    <property type="entry name" value="LptD_N"/>
    <property type="match status" value="1"/>
</dbReference>
<dbReference type="InterPro" id="IPR005653">
    <property type="entry name" value="OstA-like_N"/>
</dbReference>
<evidence type="ECO:0000313" key="8">
    <source>
        <dbReference type="Proteomes" id="UP000182660"/>
    </source>
</evidence>
<organism evidence="7 9">
    <name type="scientific">Moritella viscosa</name>
    <dbReference type="NCBI Taxonomy" id="80854"/>
    <lineage>
        <taxon>Bacteria</taxon>
        <taxon>Pseudomonadati</taxon>
        <taxon>Pseudomonadota</taxon>
        <taxon>Gammaproteobacteria</taxon>
        <taxon>Alteromonadales</taxon>
        <taxon>Moritellaceae</taxon>
        <taxon>Moritella</taxon>
    </lineage>
</organism>
<dbReference type="Gene3D" id="2.60.450.10">
    <property type="entry name" value="Lipopolysaccharide (LPS) transport protein A like domain"/>
    <property type="match status" value="1"/>
</dbReference>
<dbReference type="PANTHER" id="PTHR36504">
    <property type="entry name" value="LIPOPOLYSACCHARIDE EXPORT SYSTEM PROTEIN LPTA"/>
    <property type="match status" value="1"/>
</dbReference>
<evidence type="ECO:0000256" key="1">
    <source>
        <dbReference type="ARBA" id="ARBA00022448"/>
    </source>
</evidence>
<reference evidence="7 9" key="1">
    <citation type="submission" date="2016-11" db="EMBL/GenBank/DDBJ databases">
        <authorList>
            <person name="Jaros S."/>
            <person name="Januszkiewicz K."/>
            <person name="Wedrychowicz H."/>
        </authorList>
    </citation>
    <scope>NUCLEOTIDE SEQUENCE [LARGE SCALE GENOMIC DNA]</scope>
    <source>
        <strain evidence="7">NVI 5450</strain>
    </source>
</reference>
<dbReference type="Proteomes" id="UP000183794">
    <property type="component" value="Unassembled WGS sequence"/>
</dbReference>
<comment type="subcellular location">
    <subcellularLocation>
        <location evidence="4">Periplasm</location>
    </subcellularLocation>
</comment>
<accession>A0A090INK3</accession>
<dbReference type="GO" id="GO:0009279">
    <property type="term" value="C:cell outer membrane"/>
    <property type="evidence" value="ECO:0007669"/>
    <property type="project" value="TreeGrafter"/>
</dbReference>
<dbReference type="GO" id="GO:0001530">
    <property type="term" value="F:lipopolysaccharide binding"/>
    <property type="evidence" value="ECO:0007669"/>
    <property type="project" value="InterPro"/>
</dbReference>
<protein>
    <recommendedName>
        <fullName evidence="4">Lipopolysaccharide export system protein LptA</fullName>
    </recommendedName>
</protein>
<comment type="function">
    <text evidence="4">Involved in the assembly of lipopolysaccharide (LPS). Required for the translocation of LPS from the inner membrane to the outer membrane. May form a bridge between the inner membrane and the outer membrane, via interactions with LptC and LptD, thereby facilitating LPS transfer across the periplasm.</text>
</comment>
<dbReference type="InterPro" id="IPR052037">
    <property type="entry name" value="LPS_export_LptA"/>
</dbReference>
<dbReference type="NCBIfam" id="TIGR03002">
    <property type="entry name" value="outer_YhbN_LptA"/>
    <property type="match status" value="1"/>
</dbReference>
<proteinExistence type="inferred from homology"/>
<dbReference type="GO" id="GO:0017089">
    <property type="term" value="F:glycolipid transfer activity"/>
    <property type="evidence" value="ECO:0007669"/>
    <property type="project" value="TreeGrafter"/>
</dbReference>
<dbReference type="KEGG" id="mvs:MVIS_4217"/>
<dbReference type="PANTHER" id="PTHR36504:SF1">
    <property type="entry name" value="LIPOPOLYSACCHARIDE EXPORT SYSTEM PROTEIN LPTA"/>
    <property type="match status" value="1"/>
</dbReference>
<name>A0A090INK3_9GAMM</name>
<feature type="chain" id="PRO_5015204495" description="Lipopolysaccharide export system protein LptA" evidence="4">
    <location>
        <begin position="21"/>
        <end position="166"/>
    </location>
</feature>
<dbReference type="OrthoDB" id="5599500at2"/>
<dbReference type="Proteomes" id="UP000182660">
    <property type="component" value="Unassembled WGS sequence"/>
</dbReference>
<comment type="subunit">
    <text evidence="4">Component of the lipopolysaccharide transport and assembly complex.</text>
</comment>
<dbReference type="GO" id="GO:0030288">
    <property type="term" value="C:outer membrane-bounded periplasmic space"/>
    <property type="evidence" value="ECO:0007669"/>
    <property type="project" value="TreeGrafter"/>
</dbReference>
<gene>
    <name evidence="4" type="primary">lptA</name>
    <name evidence="6" type="ORF">MT2528_2346</name>
    <name evidence="7" type="ORF">NVI5450_2547</name>
</gene>
<comment type="similarity">
    <text evidence="4">Belongs to the LptA family.</text>
</comment>
<dbReference type="PATRIC" id="fig|80854.5.peg.4472"/>
<feature type="domain" description="Organic solvent tolerance-like N-terminal" evidence="5">
    <location>
        <begin position="31"/>
        <end position="140"/>
    </location>
</feature>
<dbReference type="GO" id="GO:0043165">
    <property type="term" value="P:Gram-negative-bacterium-type cell outer membrane assembly"/>
    <property type="evidence" value="ECO:0007669"/>
    <property type="project" value="UniProtKB-UniRule"/>
</dbReference>
<evidence type="ECO:0000313" key="7">
    <source>
        <dbReference type="EMBL" id="SGZ02354.1"/>
    </source>
</evidence>
<dbReference type="HOGENOM" id="CLU_095993_2_0_6"/>
<dbReference type="EMBL" id="FPLJ01000052">
    <property type="protein sequence ID" value="SGY92258.1"/>
    <property type="molecule type" value="Genomic_DNA"/>
</dbReference>
<evidence type="ECO:0000313" key="9">
    <source>
        <dbReference type="Proteomes" id="UP000183794"/>
    </source>
</evidence>
<dbReference type="InterPro" id="IPR014340">
    <property type="entry name" value="LptA"/>
</dbReference>
<keyword evidence="3 4" id="KW-0574">Periplasm</keyword>
<dbReference type="AlphaFoldDB" id="A0A090INK3"/>
<evidence type="ECO:0000256" key="4">
    <source>
        <dbReference type="HAMAP-Rule" id="MF_01914"/>
    </source>
</evidence>
<dbReference type="STRING" id="80854.MVIS_4217"/>
<evidence type="ECO:0000259" key="5">
    <source>
        <dbReference type="Pfam" id="PF03968"/>
    </source>
</evidence>
<evidence type="ECO:0000256" key="2">
    <source>
        <dbReference type="ARBA" id="ARBA00022729"/>
    </source>
</evidence>
<keyword evidence="2 4" id="KW-0732">Signal</keyword>
<keyword evidence="1 4" id="KW-0813">Transport</keyword>
<feature type="signal peptide" evidence="4">
    <location>
        <begin position="1"/>
        <end position="20"/>
    </location>
</feature>
<evidence type="ECO:0000313" key="6">
    <source>
        <dbReference type="EMBL" id="SGY92258.1"/>
    </source>
</evidence>
<reference evidence="6 8" key="2">
    <citation type="submission" date="2016-11" db="EMBL/GenBank/DDBJ databases">
        <authorList>
            <person name="Klemetsen T."/>
        </authorList>
    </citation>
    <scope>NUCLEOTIDE SEQUENCE [LARGE SCALE GENOMIC DNA]</scope>
    <source>
        <strain evidence="6">MT 2528</strain>
    </source>
</reference>
<evidence type="ECO:0000256" key="3">
    <source>
        <dbReference type="ARBA" id="ARBA00022764"/>
    </source>
</evidence>
<dbReference type="HAMAP" id="MF_01914">
    <property type="entry name" value="LPS_assembly_LptA"/>
    <property type="match status" value="1"/>
</dbReference>